<dbReference type="GO" id="GO:0004029">
    <property type="term" value="F:aldehyde dehydrogenase (NAD+) activity"/>
    <property type="evidence" value="ECO:0007669"/>
    <property type="project" value="TreeGrafter"/>
</dbReference>
<proteinExistence type="predicted"/>
<gene>
    <name evidence="2" type="ORF">HTZ77_40710</name>
</gene>
<dbReference type="RefSeq" id="WP_175595128.1">
    <property type="nucleotide sequence ID" value="NZ_JABWGN010000022.1"/>
</dbReference>
<protein>
    <submittedName>
        <fullName evidence="2">NAD-dependent epimerase/dehydratase family protein</fullName>
    </submittedName>
</protein>
<keyword evidence="3" id="KW-1185">Reference proteome</keyword>
<comment type="caution">
    <text evidence="2">The sequence shown here is derived from an EMBL/GenBank/DDBJ whole genome shotgun (WGS) entry which is preliminary data.</text>
</comment>
<sequence length="316" mass="33389">MPAATDLHVVLGAGGAVGSSVVRELASRGHRVRAVNRSGRVPALPGVEARKGDITTAAGAKAACDGAQVVYHCAAPAYDRWVQEFPGMTDAVRQGAAASGAKLVFADNLYMYGPVSGPMTEDMPYAAENPKGRVRAEMAQALLAAHRSGELRVAIGRASDYYGPGGVNTSVGATVFAAALGGKTARWVGALDQPHSLSYLPDIARGLVTLGEDARADGQAWHLPAAEPVTGRQFLDLVFAELGRPGRMGTLGRPMQRVLGLVNPTVRELGETWYQRDRPFVSDTSMFTRTFGPLAVTPHSDAVAATLDWYRANPRP</sequence>
<accession>A0A7Y6M8S1</accession>
<dbReference type="Proteomes" id="UP000586042">
    <property type="component" value="Unassembled WGS sequence"/>
</dbReference>
<dbReference type="SUPFAM" id="SSF51735">
    <property type="entry name" value="NAD(P)-binding Rossmann-fold domains"/>
    <property type="match status" value="1"/>
</dbReference>
<dbReference type="InterPro" id="IPR036291">
    <property type="entry name" value="NAD(P)-bd_dom_sf"/>
</dbReference>
<dbReference type="PANTHER" id="PTHR48079">
    <property type="entry name" value="PROTEIN YEEZ"/>
    <property type="match status" value="1"/>
</dbReference>
<evidence type="ECO:0000313" key="2">
    <source>
        <dbReference type="EMBL" id="NUW37684.1"/>
    </source>
</evidence>
<dbReference type="AlphaFoldDB" id="A0A7Y6M8S1"/>
<name>A0A7Y6M8S1_9ACTN</name>
<dbReference type="InterPro" id="IPR051783">
    <property type="entry name" value="NAD(P)-dependent_oxidoreduct"/>
</dbReference>
<evidence type="ECO:0000313" key="3">
    <source>
        <dbReference type="Proteomes" id="UP000586042"/>
    </source>
</evidence>
<organism evidence="2 3">
    <name type="scientific">Nonomuraea montanisoli</name>
    <dbReference type="NCBI Taxonomy" id="2741721"/>
    <lineage>
        <taxon>Bacteria</taxon>
        <taxon>Bacillati</taxon>
        <taxon>Actinomycetota</taxon>
        <taxon>Actinomycetes</taxon>
        <taxon>Streptosporangiales</taxon>
        <taxon>Streptosporangiaceae</taxon>
        <taxon>Nonomuraea</taxon>
    </lineage>
</organism>
<dbReference type="PANTHER" id="PTHR48079:SF6">
    <property type="entry name" value="NAD(P)-BINDING DOMAIN-CONTAINING PROTEIN-RELATED"/>
    <property type="match status" value="1"/>
</dbReference>
<evidence type="ECO:0000259" key="1">
    <source>
        <dbReference type="Pfam" id="PF01370"/>
    </source>
</evidence>
<reference evidence="2 3" key="1">
    <citation type="submission" date="2020-06" db="EMBL/GenBank/DDBJ databases">
        <title>Nonomuraea sp. SMC257, a novel actinomycete isolated from soil.</title>
        <authorList>
            <person name="Chanama M."/>
        </authorList>
    </citation>
    <scope>NUCLEOTIDE SEQUENCE [LARGE SCALE GENOMIC DNA]</scope>
    <source>
        <strain evidence="2 3">SMC257</strain>
    </source>
</reference>
<dbReference type="GO" id="GO:0005737">
    <property type="term" value="C:cytoplasm"/>
    <property type="evidence" value="ECO:0007669"/>
    <property type="project" value="TreeGrafter"/>
</dbReference>
<dbReference type="InterPro" id="IPR001509">
    <property type="entry name" value="Epimerase_deHydtase"/>
</dbReference>
<dbReference type="Pfam" id="PF01370">
    <property type="entry name" value="Epimerase"/>
    <property type="match status" value="1"/>
</dbReference>
<dbReference type="EMBL" id="JABWGN010000022">
    <property type="protein sequence ID" value="NUW37684.1"/>
    <property type="molecule type" value="Genomic_DNA"/>
</dbReference>
<feature type="domain" description="NAD-dependent epimerase/dehydratase" evidence="1">
    <location>
        <begin position="9"/>
        <end position="216"/>
    </location>
</feature>
<dbReference type="Gene3D" id="3.40.50.720">
    <property type="entry name" value="NAD(P)-binding Rossmann-like Domain"/>
    <property type="match status" value="1"/>
</dbReference>